<dbReference type="InterPro" id="IPR023187">
    <property type="entry name" value="Tscrpt_reg_MarR-type_CS"/>
</dbReference>
<keyword evidence="2" id="KW-0238">DNA-binding</keyword>
<dbReference type="KEGG" id="sfh:SFHH103_03275"/>
<dbReference type="PROSITE" id="PS01117">
    <property type="entry name" value="HTH_MARR_1"/>
    <property type="match status" value="1"/>
</dbReference>
<organism evidence="5 6">
    <name type="scientific">Sinorhizobium fredii (strain HH103)</name>
    <dbReference type="NCBI Taxonomy" id="1117943"/>
    <lineage>
        <taxon>Bacteria</taxon>
        <taxon>Pseudomonadati</taxon>
        <taxon>Pseudomonadota</taxon>
        <taxon>Alphaproteobacteria</taxon>
        <taxon>Hyphomicrobiales</taxon>
        <taxon>Rhizobiaceae</taxon>
        <taxon>Sinorhizobium/Ensifer group</taxon>
        <taxon>Sinorhizobium</taxon>
    </lineage>
</organism>
<dbReference type="GO" id="GO:0003677">
    <property type="term" value="F:DNA binding"/>
    <property type="evidence" value="ECO:0007669"/>
    <property type="project" value="UniProtKB-KW"/>
</dbReference>
<dbReference type="eggNOG" id="COG1846">
    <property type="taxonomic scope" value="Bacteria"/>
</dbReference>
<dbReference type="PROSITE" id="PS50995">
    <property type="entry name" value="HTH_MARR_2"/>
    <property type="match status" value="1"/>
</dbReference>
<dbReference type="EMBL" id="HE616890">
    <property type="protein sequence ID" value="CCE97767.1"/>
    <property type="molecule type" value="Genomic_DNA"/>
</dbReference>
<evidence type="ECO:0000313" key="6">
    <source>
        <dbReference type="Proteomes" id="UP000007735"/>
    </source>
</evidence>
<dbReference type="InterPro" id="IPR039422">
    <property type="entry name" value="MarR/SlyA-like"/>
</dbReference>
<dbReference type="PANTHER" id="PTHR33164">
    <property type="entry name" value="TRANSCRIPTIONAL REGULATOR, MARR FAMILY"/>
    <property type="match status" value="1"/>
</dbReference>
<evidence type="ECO:0000256" key="1">
    <source>
        <dbReference type="ARBA" id="ARBA00023015"/>
    </source>
</evidence>
<evidence type="ECO:0000256" key="2">
    <source>
        <dbReference type="ARBA" id="ARBA00023125"/>
    </source>
</evidence>
<keyword evidence="1" id="KW-0805">Transcription regulation</keyword>
<dbReference type="Proteomes" id="UP000007735">
    <property type="component" value="Chromosome"/>
</dbReference>
<name>G9A2K2_SINF1</name>
<dbReference type="Gene3D" id="1.10.10.10">
    <property type="entry name" value="Winged helix-like DNA-binding domain superfamily/Winged helix DNA-binding domain"/>
    <property type="match status" value="1"/>
</dbReference>
<evidence type="ECO:0000259" key="4">
    <source>
        <dbReference type="PROSITE" id="PS50995"/>
    </source>
</evidence>
<dbReference type="InterPro" id="IPR036390">
    <property type="entry name" value="WH_DNA-bd_sf"/>
</dbReference>
<dbReference type="STRING" id="1117943.SFHH103_03275"/>
<keyword evidence="3" id="KW-0804">Transcription</keyword>
<sequence>MIRKPYYIPGTTPMPIKLESDTIGLLLTDVSRLLRGAFDRKVNAMALGITPGEARALMQVAMTEGIKQAEIATRMGIEPMTLSAYLDRLETLGLVGRVPDPADRRAKNVVITDKADPLLSELMAGLRGMMNAYTEGLGDEGRELLRANLRILRDNLRRLDPCLAGKEKTE</sequence>
<dbReference type="HOGENOM" id="CLU_083287_18_2_5"/>
<dbReference type="Pfam" id="PF12802">
    <property type="entry name" value="MarR_2"/>
    <property type="match status" value="1"/>
</dbReference>
<protein>
    <submittedName>
        <fullName evidence="5">Transcriptional regulator MarR family</fullName>
    </submittedName>
</protein>
<feature type="domain" description="HTH marR-type" evidence="4">
    <location>
        <begin position="20"/>
        <end position="161"/>
    </location>
</feature>
<dbReference type="InterPro" id="IPR000835">
    <property type="entry name" value="HTH_MarR-typ"/>
</dbReference>
<dbReference type="SUPFAM" id="SSF46785">
    <property type="entry name" value="Winged helix' DNA-binding domain"/>
    <property type="match status" value="1"/>
</dbReference>
<accession>G9A2K2</accession>
<dbReference type="GO" id="GO:0003700">
    <property type="term" value="F:DNA-binding transcription factor activity"/>
    <property type="evidence" value="ECO:0007669"/>
    <property type="project" value="InterPro"/>
</dbReference>
<evidence type="ECO:0000256" key="3">
    <source>
        <dbReference type="ARBA" id="ARBA00023163"/>
    </source>
</evidence>
<dbReference type="InterPro" id="IPR036388">
    <property type="entry name" value="WH-like_DNA-bd_sf"/>
</dbReference>
<dbReference type="SMART" id="SM00347">
    <property type="entry name" value="HTH_MARR"/>
    <property type="match status" value="1"/>
</dbReference>
<evidence type="ECO:0000313" key="5">
    <source>
        <dbReference type="EMBL" id="CCE97767.1"/>
    </source>
</evidence>
<dbReference type="PRINTS" id="PR00598">
    <property type="entry name" value="HTHMARR"/>
</dbReference>
<dbReference type="PANTHER" id="PTHR33164:SF64">
    <property type="entry name" value="TRANSCRIPTIONAL REGULATOR SLYA"/>
    <property type="match status" value="1"/>
</dbReference>
<dbReference type="AlphaFoldDB" id="G9A2K2"/>
<dbReference type="GO" id="GO:0006950">
    <property type="term" value="P:response to stress"/>
    <property type="evidence" value="ECO:0007669"/>
    <property type="project" value="TreeGrafter"/>
</dbReference>
<reference evidence="5 6" key="1">
    <citation type="journal article" date="2012" name="J. Bacteriol.">
        <title>Genome sequence of the soybean symbiont Sinorhizobium fredii HH103.</title>
        <authorList>
            <person name="Weidner S."/>
            <person name="Becker A."/>
            <person name="Bonilla I."/>
            <person name="Jaenicke S."/>
            <person name="Lloret J."/>
            <person name="Margaret I."/>
            <person name="Puhler A."/>
            <person name="Ruiz-Sainz J.E."/>
            <person name="Schneiker-Bekel S."/>
            <person name="Szczepanowski R."/>
            <person name="Vinardell J.M."/>
            <person name="Zehner S."/>
            <person name="Gottfert M."/>
        </authorList>
    </citation>
    <scope>NUCLEOTIDE SEQUENCE [LARGE SCALE GENOMIC DNA]</scope>
    <source>
        <strain evidence="5 6">HH103</strain>
    </source>
</reference>
<gene>
    <name evidence="5" type="ordered locus">SFHH103_03275</name>
</gene>
<dbReference type="PATRIC" id="fig|380.5.peg.3471"/>
<proteinExistence type="predicted"/>